<dbReference type="Proteomes" id="UP000010816">
    <property type="component" value="Chromosome"/>
</dbReference>
<evidence type="ECO:0000313" key="1">
    <source>
        <dbReference type="EMBL" id="AGA89069.1"/>
    </source>
</evidence>
<dbReference type="STRING" id="765912.Thimo_0196"/>
<dbReference type="SUPFAM" id="SSF55961">
    <property type="entry name" value="Bet v1-like"/>
    <property type="match status" value="1"/>
</dbReference>
<dbReference type="eggNOG" id="COG3832">
    <property type="taxonomic scope" value="Bacteria"/>
</dbReference>
<dbReference type="PATRIC" id="fig|765912.4.peg.199"/>
<dbReference type="KEGG" id="tmb:Thimo_0196"/>
<dbReference type="HOGENOM" id="CLU_132619_0_0_6"/>
<dbReference type="InterPro" id="IPR019587">
    <property type="entry name" value="Polyketide_cyclase/dehydratase"/>
</dbReference>
<dbReference type="EMBL" id="CP003051">
    <property type="protein sequence ID" value="AGA89069.1"/>
    <property type="molecule type" value="Genomic_DNA"/>
</dbReference>
<sequence>MIKAQASTLIRRPPAPVFEFVADNFHRNYPRWSPEVKQFQVLSEGAIRTGWRARQVRVDVGRRTEATFRVSGYEPGRRLSFEGISRPFRVDYRFEPVHHHTRVTFTFELPRLELMWRPFERLIRATVQDSAERLVQNVKRLAEAELPAPDLRSPSGDALD</sequence>
<dbReference type="AlphaFoldDB" id="L0GUU1"/>
<reference evidence="1 2" key="1">
    <citation type="submission" date="2011-09" db="EMBL/GenBank/DDBJ databases">
        <title>Complete sequence of chromosome of Thioflavicoccus mobilis 8321.</title>
        <authorList>
            <consortium name="US DOE Joint Genome Institute"/>
            <person name="Lucas S."/>
            <person name="Han J."/>
            <person name="Lapidus A."/>
            <person name="Cheng J.-F."/>
            <person name="Goodwin L."/>
            <person name="Pitluck S."/>
            <person name="Peters L."/>
            <person name="Ovchinnikova G."/>
            <person name="Lu M."/>
            <person name="Detter J.C."/>
            <person name="Han C."/>
            <person name="Tapia R."/>
            <person name="Land M."/>
            <person name="Hauser L."/>
            <person name="Kyrpides N."/>
            <person name="Ivanova N."/>
            <person name="Pagani I."/>
            <person name="Vogl K."/>
            <person name="Liu Z."/>
            <person name="Imhoff J."/>
            <person name="Thiel V."/>
            <person name="Frigaard N.-U."/>
            <person name="Bryant D."/>
            <person name="Woyke T."/>
        </authorList>
    </citation>
    <scope>NUCLEOTIDE SEQUENCE [LARGE SCALE GENOMIC DNA]</scope>
    <source>
        <strain evidence="1 2">8321</strain>
    </source>
</reference>
<protein>
    <submittedName>
        <fullName evidence="1">Polyketide cyclase / dehydrase and lipid transport</fullName>
    </submittedName>
</protein>
<dbReference type="RefSeq" id="WP_015279219.1">
    <property type="nucleotide sequence ID" value="NC_019940.1"/>
</dbReference>
<proteinExistence type="predicted"/>
<gene>
    <name evidence="1" type="ORF">Thimo_0196</name>
</gene>
<keyword evidence="2" id="KW-1185">Reference proteome</keyword>
<accession>L0GUU1</accession>
<organism evidence="1 2">
    <name type="scientific">Thioflavicoccus mobilis 8321</name>
    <dbReference type="NCBI Taxonomy" id="765912"/>
    <lineage>
        <taxon>Bacteria</taxon>
        <taxon>Pseudomonadati</taxon>
        <taxon>Pseudomonadota</taxon>
        <taxon>Gammaproteobacteria</taxon>
        <taxon>Chromatiales</taxon>
        <taxon>Chromatiaceae</taxon>
        <taxon>Thioflavicoccus</taxon>
    </lineage>
</organism>
<dbReference type="OrthoDB" id="953281at2"/>
<dbReference type="Pfam" id="PF10604">
    <property type="entry name" value="Polyketide_cyc2"/>
    <property type="match status" value="1"/>
</dbReference>
<name>L0GUU1_9GAMM</name>
<dbReference type="Gene3D" id="3.30.530.20">
    <property type="match status" value="1"/>
</dbReference>
<evidence type="ECO:0000313" key="2">
    <source>
        <dbReference type="Proteomes" id="UP000010816"/>
    </source>
</evidence>
<dbReference type="InterPro" id="IPR023393">
    <property type="entry name" value="START-like_dom_sf"/>
</dbReference>